<sequence>MDTSNSLYHTPNTGPEPEPEAEPAKPVQKRRRFSIEQKRHIVEDALASGDSFSIAARRHNINTNLLFKWRQQYEQGQLEPVAEAPNLVPITLASGDAEALAPHQDRFRRSARLEIVLPNGHRLTVIGNVCADALRTTLECLSP</sequence>
<dbReference type="RefSeq" id="WP_101519111.1">
    <property type="nucleotide sequence ID" value="NZ_PKUS01000048.1"/>
</dbReference>
<name>A0A2N5WX23_9GAMM</name>
<proteinExistence type="inferred from homology"/>
<dbReference type="NCBIfam" id="NF047595">
    <property type="entry name" value="IS66_ISRel24_TnpA"/>
    <property type="match status" value="1"/>
</dbReference>
<accession>A0A2N5WX23</accession>
<dbReference type="AlphaFoldDB" id="A0A2N5WX23"/>
<dbReference type="Proteomes" id="UP000235005">
    <property type="component" value="Unassembled WGS sequence"/>
</dbReference>
<gene>
    <name evidence="3" type="ORF">C0039_20000</name>
</gene>
<evidence type="ECO:0008006" key="5">
    <source>
        <dbReference type="Google" id="ProtNLM"/>
    </source>
</evidence>
<evidence type="ECO:0000313" key="4">
    <source>
        <dbReference type="Proteomes" id="UP000235005"/>
    </source>
</evidence>
<keyword evidence="4" id="KW-1185">Reference proteome</keyword>
<comment type="caution">
    <text evidence="3">The sequence shown here is derived from an EMBL/GenBank/DDBJ whole genome shotgun (WGS) entry which is preliminary data.</text>
</comment>
<dbReference type="InterPro" id="IPR010921">
    <property type="entry name" value="Trp_repressor/repl_initiator"/>
</dbReference>
<dbReference type="EMBL" id="PKUS01000048">
    <property type="protein sequence ID" value="PLW66785.1"/>
    <property type="molecule type" value="Genomic_DNA"/>
</dbReference>
<dbReference type="Gene3D" id="1.10.10.10">
    <property type="entry name" value="Winged helix-like DNA-binding domain superfamily/Winged helix DNA-binding domain"/>
    <property type="match status" value="1"/>
</dbReference>
<evidence type="ECO:0000313" key="3">
    <source>
        <dbReference type="EMBL" id="PLW66785.1"/>
    </source>
</evidence>
<dbReference type="Pfam" id="PF01527">
    <property type="entry name" value="HTH_Tnp_1"/>
    <property type="match status" value="1"/>
</dbReference>
<dbReference type="InterPro" id="IPR002514">
    <property type="entry name" value="Transposase_8"/>
</dbReference>
<organism evidence="3 4">
    <name type="scientific">Pseudohalioglobus lutimaris</name>
    <dbReference type="NCBI Taxonomy" id="1737061"/>
    <lineage>
        <taxon>Bacteria</taxon>
        <taxon>Pseudomonadati</taxon>
        <taxon>Pseudomonadota</taxon>
        <taxon>Gammaproteobacteria</taxon>
        <taxon>Cellvibrionales</taxon>
        <taxon>Halieaceae</taxon>
        <taxon>Pseudohalioglobus</taxon>
    </lineage>
</organism>
<feature type="compositionally biased region" description="Polar residues" evidence="2">
    <location>
        <begin position="1"/>
        <end position="13"/>
    </location>
</feature>
<dbReference type="PANTHER" id="PTHR37936:SF3">
    <property type="entry name" value="TRANSPOSASE INSC FOR INSERTION ELEMENT IS2A-RELATED"/>
    <property type="match status" value="1"/>
</dbReference>
<dbReference type="InterPro" id="IPR036388">
    <property type="entry name" value="WH-like_DNA-bd_sf"/>
</dbReference>
<dbReference type="PANTHER" id="PTHR37936">
    <property type="entry name" value="TRANSPOSASE INSC FOR INSERTION ELEMENT IS2A-RELATED"/>
    <property type="match status" value="1"/>
</dbReference>
<dbReference type="SUPFAM" id="SSF48295">
    <property type="entry name" value="TrpR-like"/>
    <property type="match status" value="1"/>
</dbReference>
<evidence type="ECO:0000256" key="2">
    <source>
        <dbReference type="SAM" id="MobiDB-lite"/>
    </source>
</evidence>
<comment type="similarity">
    <text evidence="1">Belongs to the transposase 8 family.</text>
</comment>
<reference evidence="3 4" key="1">
    <citation type="submission" date="2018-01" db="EMBL/GenBank/DDBJ databases">
        <title>The draft genome sequence of Halioglobus lutimaris HF004.</title>
        <authorList>
            <person name="Du Z.-J."/>
            <person name="Shi M.-J."/>
        </authorList>
    </citation>
    <scope>NUCLEOTIDE SEQUENCE [LARGE SCALE GENOMIC DNA]</scope>
    <source>
        <strain evidence="3 4">HF004</strain>
    </source>
</reference>
<dbReference type="OrthoDB" id="6538902at2"/>
<dbReference type="GO" id="GO:0006313">
    <property type="term" value="P:DNA transposition"/>
    <property type="evidence" value="ECO:0007669"/>
    <property type="project" value="InterPro"/>
</dbReference>
<dbReference type="GO" id="GO:0004803">
    <property type="term" value="F:transposase activity"/>
    <property type="evidence" value="ECO:0007669"/>
    <property type="project" value="InterPro"/>
</dbReference>
<protein>
    <recommendedName>
        <fullName evidence="5">Transposase</fullName>
    </recommendedName>
</protein>
<dbReference type="GO" id="GO:0043565">
    <property type="term" value="F:sequence-specific DNA binding"/>
    <property type="evidence" value="ECO:0007669"/>
    <property type="project" value="InterPro"/>
</dbReference>
<feature type="region of interest" description="Disordered" evidence="2">
    <location>
        <begin position="1"/>
        <end position="29"/>
    </location>
</feature>
<evidence type="ECO:0000256" key="1">
    <source>
        <dbReference type="ARBA" id="ARBA00009964"/>
    </source>
</evidence>